<dbReference type="InterPro" id="IPR051225">
    <property type="entry name" value="NAD(P)_epim/dehydratase"/>
</dbReference>
<feature type="domain" description="NAD-dependent epimerase/dehydratase" evidence="2">
    <location>
        <begin position="4"/>
        <end position="241"/>
    </location>
</feature>
<dbReference type="EMBL" id="FXTH01000004">
    <property type="protein sequence ID" value="SMO52967.1"/>
    <property type="molecule type" value="Genomic_DNA"/>
</dbReference>
<organism evidence="3 4">
    <name type="scientific">Fodinibius sediminis</name>
    <dbReference type="NCBI Taxonomy" id="1214077"/>
    <lineage>
        <taxon>Bacteria</taxon>
        <taxon>Pseudomonadati</taxon>
        <taxon>Balneolota</taxon>
        <taxon>Balneolia</taxon>
        <taxon>Balneolales</taxon>
        <taxon>Balneolaceae</taxon>
        <taxon>Fodinibius</taxon>
    </lineage>
</organism>
<dbReference type="AlphaFoldDB" id="A0A521C0K2"/>
<sequence length="321" mass="35938">MTKILLTGACGQLGSELTLRLRSLLDNEKVIASDIREPQGALADGPFEYLDVLNKKDIAGVIKKHNIEQVYHLAAVLSAKAEQNIELGWKLNMEGLLNVLGLAKENSLDRLFWPSSIAVFGPDAPKQETPQNTALNPTTVYGISKVAGEHWCSYYHRRFGVDVRSLRYPGLVGYRAMPGGGTTDYAVEIHHKAISGEPFYCFLDEDAMLPMMYMDDAVEATIRLMQAPEEEVAVRTSYNVAAMSFSPSEIAAVVKKRVPAFEIIYRPDYRQAIADSWPDSIDDSPAREQWGWKHAYTLEKMVDDMLQHLPEKAGMDTLERQ</sequence>
<dbReference type="InterPro" id="IPR036291">
    <property type="entry name" value="NAD(P)-bd_dom_sf"/>
</dbReference>
<name>A0A521C0K2_9BACT</name>
<evidence type="ECO:0000313" key="4">
    <source>
        <dbReference type="Proteomes" id="UP000317593"/>
    </source>
</evidence>
<dbReference type="PANTHER" id="PTHR42687:SF1">
    <property type="entry name" value="L-THREONINE 3-DEHYDROGENASE, MITOCHONDRIAL"/>
    <property type="match status" value="1"/>
</dbReference>
<evidence type="ECO:0000256" key="1">
    <source>
        <dbReference type="ARBA" id="ARBA00007637"/>
    </source>
</evidence>
<gene>
    <name evidence="3" type="ORF">SAMN06265218_104242</name>
</gene>
<dbReference type="InterPro" id="IPR001509">
    <property type="entry name" value="Epimerase_deHydtase"/>
</dbReference>
<evidence type="ECO:0000259" key="2">
    <source>
        <dbReference type="Pfam" id="PF01370"/>
    </source>
</evidence>
<dbReference type="GO" id="GO:0006567">
    <property type="term" value="P:L-threonine catabolic process"/>
    <property type="evidence" value="ECO:0007669"/>
    <property type="project" value="TreeGrafter"/>
</dbReference>
<dbReference type="SUPFAM" id="SSF51735">
    <property type="entry name" value="NAD(P)-binding Rossmann-fold domains"/>
    <property type="match status" value="1"/>
</dbReference>
<dbReference type="OrthoDB" id="9779902at2"/>
<dbReference type="GO" id="GO:0008743">
    <property type="term" value="F:L-threonine 3-dehydrogenase activity"/>
    <property type="evidence" value="ECO:0007669"/>
    <property type="project" value="TreeGrafter"/>
</dbReference>
<evidence type="ECO:0000313" key="3">
    <source>
        <dbReference type="EMBL" id="SMO52967.1"/>
    </source>
</evidence>
<accession>A0A521C0K2</accession>
<dbReference type="RefSeq" id="WP_142713746.1">
    <property type="nucleotide sequence ID" value="NZ_FXTH01000004.1"/>
</dbReference>
<dbReference type="PANTHER" id="PTHR42687">
    <property type="entry name" value="L-THREONINE 3-DEHYDROGENASE"/>
    <property type="match status" value="1"/>
</dbReference>
<dbReference type="Gene3D" id="3.40.50.720">
    <property type="entry name" value="NAD(P)-binding Rossmann-like Domain"/>
    <property type="match status" value="1"/>
</dbReference>
<dbReference type="Proteomes" id="UP000317593">
    <property type="component" value="Unassembled WGS sequence"/>
</dbReference>
<protein>
    <submittedName>
        <fullName evidence="3">Nucleoside-diphosphate-sugar epimerase</fullName>
    </submittedName>
</protein>
<reference evidence="3 4" key="1">
    <citation type="submission" date="2017-05" db="EMBL/GenBank/DDBJ databases">
        <authorList>
            <person name="Varghese N."/>
            <person name="Submissions S."/>
        </authorList>
    </citation>
    <scope>NUCLEOTIDE SEQUENCE [LARGE SCALE GENOMIC DNA]</scope>
    <source>
        <strain evidence="3 4">DSM 21194</strain>
    </source>
</reference>
<dbReference type="FunFam" id="3.40.50.720:FF:000077">
    <property type="entry name" value="L-threonine 3-dehydrogenase, mitochondrial"/>
    <property type="match status" value="1"/>
</dbReference>
<comment type="similarity">
    <text evidence="1">Belongs to the NAD(P)-dependent epimerase/dehydratase family.</text>
</comment>
<proteinExistence type="inferred from homology"/>
<dbReference type="Pfam" id="PF01370">
    <property type="entry name" value="Epimerase"/>
    <property type="match status" value="1"/>
</dbReference>
<keyword evidence="4" id="KW-1185">Reference proteome</keyword>